<proteinExistence type="predicted"/>
<keyword evidence="3" id="KW-1185">Reference proteome</keyword>
<dbReference type="EMBL" id="CP058214">
    <property type="protein sequence ID" value="QPC44768.1"/>
    <property type="molecule type" value="Genomic_DNA"/>
</dbReference>
<feature type="chain" id="PRO_5032438617" description="DUF4189 domain-containing protein" evidence="1">
    <location>
        <begin position="26"/>
        <end position="229"/>
    </location>
</feature>
<accession>A0A7S8C7D7</accession>
<gene>
    <name evidence="2" type="ORF">HW532_19925</name>
</gene>
<dbReference type="Proteomes" id="UP000593594">
    <property type="component" value="Chromosome"/>
</dbReference>
<organism evidence="2 3">
    <name type="scientific">Kaustia mangrovi</name>
    <dbReference type="NCBI Taxonomy" id="2593653"/>
    <lineage>
        <taxon>Bacteria</taxon>
        <taxon>Pseudomonadati</taxon>
        <taxon>Pseudomonadota</taxon>
        <taxon>Alphaproteobacteria</taxon>
        <taxon>Hyphomicrobiales</taxon>
        <taxon>Parvibaculaceae</taxon>
        <taxon>Kaustia</taxon>
    </lineage>
</organism>
<feature type="signal peptide" evidence="1">
    <location>
        <begin position="1"/>
        <end position="25"/>
    </location>
</feature>
<reference evidence="2 3" key="1">
    <citation type="submission" date="2020-06" db="EMBL/GenBank/DDBJ databases">
        <title>Genome sequence of 2 isolates from Red Sea Mangroves.</title>
        <authorList>
            <person name="Sefrji F."/>
            <person name="Michoud G."/>
            <person name="Merlino G."/>
            <person name="Daffonchio D."/>
        </authorList>
    </citation>
    <scope>NUCLEOTIDE SEQUENCE [LARGE SCALE GENOMIC DNA]</scope>
    <source>
        <strain evidence="2 3">R1DC25</strain>
    </source>
</reference>
<protein>
    <recommendedName>
        <fullName evidence="4">DUF4189 domain-containing protein</fullName>
    </recommendedName>
</protein>
<dbReference type="KEGG" id="kmn:HW532_19925"/>
<evidence type="ECO:0008006" key="4">
    <source>
        <dbReference type="Google" id="ProtNLM"/>
    </source>
</evidence>
<evidence type="ECO:0000313" key="2">
    <source>
        <dbReference type="EMBL" id="QPC44768.1"/>
    </source>
</evidence>
<evidence type="ECO:0000313" key="3">
    <source>
        <dbReference type="Proteomes" id="UP000593594"/>
    </source>
</evidence>
<sequence length="229" mass="24538">MVLARRAISRAVIVFAVMAAGLAMAAAARAADRPVFDLSEQQLSALERYRSEPGDKAFAASAGGRFASESGLASLTVAVRSALQSCDAGIRDPRNRCIIVDVNGTMLDPALQYAQIFRIDPTQTRQPLPLADLNPGVDTWRALQGYRAKRRHKAFAMNLGGAWARAWDAASPGEAAREALSACNEQERAEDTPCFLYGLDDRMADAGDLQLMPDGTVTGLPAPREGMSN</sequence>
<evidence type="ECO:0000256" key="1">
    <source>
        <dbReference type="SAM" id="SignalP"/>
    </source>
</evidence>
<dbReference type="AlphaFoldDB" id="A0A7S8C7D7"/>
<keyword evidence="1" id="KW-0732">Signal</keyword>
<dbReference type="RefSeq" id="WP_213162137.1">
    <property type="nucleotide sequence ID" value="NZ_CP058214.1"/>
</dbReference>
<name>A0A7S8C7D7_9HYPH</name>